<dbReference type="InterPro" id="IPR001878">
    <property type="entry name" value="Znf_CCHC"/>
</dbReference>
<name>A0A9W9ZW97_9CNID</name>
<dbReference type="GO" id="GO:0003676">
    <property type="term" value="F:nucleic acid binding"/>
    <property type="evidence" value="ECO:0007669"/>
    <property type="project" value="InterPro"/>
</dbReference>
<feature type="compositionally biased region" description="Polar residues" evidence="2">
    <location>
        <begin position="28"/>
        <end position="44"/>
    </location>
</feature>
<dbReference type="EMBL" id="MU825442">
    <property type="protein sequence ID" value="KAJ7389062.1"/>
    <property type="molecule type" value="Genomic_DNA"/>
</dbReference>
<comment type="caution">
    <text evidence="4">The sequence shown here is derived from an EMBL/GenBank/DDBJ whole genome shotgun (WGS) entry which is preliminary data.</text>
</comment>
<dbReference type="InterPro" id="IPR036875">
    <property type="entry name" value="Znf_CCHC_sf"/>
</dbReference>
<feature type="region of interest" description="Disordered" evidence="2">
    <location>
        <begin position="1"/>
        <end position="44"/>
    </location>
</feature>
<dbReference type="SUPFAM" id="SSF57756">
    <property type="entry name" value="Retrovirus zinc finger-like domains"/>
    <property type="match status" value="1"/>
</dbReference>
<feature type="compositionally biased region" description="Polar residues" evidence="2">
    <location>
        <begin position="11"/>
        <end position="21"/>
    </location>
</feature>
<gene>
    <name evidence="4" type="ORF">OS493_033921</name>
</gene>
<sequence length="229" mass="26170">MPSWYELPSPQLANIPQSGPSTLAGKTEPNTGRIQPTETRDSATANRTFLAKIEALNEKLESQKTPAKPVVTLPEISVLAKLDALIDGITDKPEEQQAQSLLSKFEELLEKATKRIGDGPLREGNTATLAAFSEANKTETSELMKKIRHMENTFTDKLENLYRRVDNRINGLARRNQTGREEQIDYREYNQRRAKPVCYRCGRVGHIQYNCYSYYQPEDQYHNQAERHE</sequence>
<evidence type="ECO:0000313" key="5">
    <source>
        <dbReference type="Proteomes" id="UP001163046"/>
    </source>
</evidence>
<dbReference type="GO" id="GO:0008270">
    <property type="term" value="F:zinc ion binding"/>
    <property type="evidence" value="ECO:0007669"/>
    <property type="project" value="UniProtKB-KW"/>
</dbReference>
<keyword evidence="1" id="KW-0862">Zinc</keyword>
<proteinExistence type="predicted"/>
<dbReference type="SMART" id="SM00343">
    <property type="entry name" value="ZnF_C2HC"/>
    <property type="match status" value="1"/>
</dbReference>
<organism evidence="4 5">
    <name type="scientific">Desmophyllum pertusum</name>
    <dbReference type="NCBI Taxonomy" id="174260"/>
    <lineage>
        <taxon>Eukaryota</taxon>
        <taxon>Metazoa</taxon>
        <taxon>Cnidaria</taxon>
        <taxon>Anthozoa</taxon>
        <taxon>Hexacorallia</taxon>
        <taxon>Scleractinia</taxon>
        <taxon>Caryophylliina</taxon>
        <taxon>Caryophylliidae</taxon>
        <taxon>Desmophyllum</taxon>
    </lineage>
</organism>
<accession>A0A9W9ZW97</accession>
<reference evidence="4" key="1">
    <citation type="submission" date="2023-01" db="EMBL/GenBank/DDBJ databases">
        <title>Genome assembly of the deep-sea coral Lophelia pertusa.</title>
        <authorList>
            <person name="Herrera S."/>
            <person name="Cordes E."/>
        </authorList>
    </citation>
    <scope>NUCLEOTIDE SEQUENCE</scope>
    <source>
        <strain evidence="4">USNM1676648</strain>
        <tissue evidence="4">Polyp</tissue>
    </source>
</reference>
<protein>
    <recommendedName>
        <fullName evidence="3">CCHC-type domain-containing protein</fullName>
    </recommendedName>
</protein>
<evidence type="ECO:0000259" key="3">
    <source>
        <dbReference type="PROSITE" id="PS50158"/>
    </source>
</evidence>
<dbReference type="AlphaFoldDB" id="A0A9W9ZW97"/>
<keyword evidence="1" id="KW-0479">Metal-binding</keyword>
<feature type="domain" description="CCHC-type" evidence="3">
    <location>
        <begin position="198"/>
        <end position="211"/>
    </location>
</feature>
<evidence type="ECO:0000313" key="4">
    <source>
        <dbReference type="EMBL" id="KAJ7389062.1"/>
    </source>
</evidence>
<dbReference type="PROSITE" id="PS50158">
    <property type="entry name" value="ZF_CCHC"/>
    <property type="match status" value="1"/>
</dbReference>
<dbReference type="Proteomes" id="UP001163046">
    <property type="component" value="Unassembled WGS sequence"/>
</dbReference>
<evidence type="ECO:0000256" key="1">
    <source>
        <dbReference type="PROSITE-ProRule" id="PRU00047"/>
    </source>
</evidence>
<evidence type="ECO:0000256" key="2">
    <source>
        <dbReference type="SAM" id="MobiDB-lite"/>
    </source>
</evidence>
<keyword evidence="5" id="KW-1185">Reference proteome</keyword>
<keyword evidence="1" id="KW-0863">Zinc-finger</keyword>